<proteinExistence type="predicted"/>
<protein>
    <submittedName>
        <fullName evidence="1">Uncharacterized protein</fullName>
    </submittedName>
</protein>
<reference evidence="1" key="1">
    <citation type="journal article" date="2020" name="Nature">
        <title>Giant virus diversity and host interactions through global metagenomics.</title>
        <authorList>
            <person name="Schulz F."/>
            <person name="Roux S."/>
            <person name="Paez-Espino D."/>
            <person name="Jungbluth S."/>
            <person name="Walsh D.A."/>
            <person name="Denef V.J."/>
            <person name="McMahon K.D."/>
            <person name="Konstantinidis K.T."/>
            <person name="Eloe-Fadrosh E.A."/>
            <person name="Kyrpides N.C."/>
            <person name="Woyke T."/>
        </authorList>
    </citation>
    <scope>NUCLEOTIDE SEQUENCE</scope>
    <source>
        <strain evidence="1">GVMAG-M-3300018416-26</strain>
    </source>
</reference>
<dbReference type="EMBL" id="MN739215">
    <property type="protein sequence ID" value="QHS94062.1"/>
    <property type="molecule type" value="Genomic_DNA"/>
</dbReference>
<organism evidence="1">
    <name type="scientific">viral metagenome</name>
    <dbReference type="NCBI Taxonomy" id="1070528"/>
    <lineage>
        <taxon>unclassified sequences</taxon>
        <taxon>metagenomes</taxon>
        <taxon>organismal metagenomes</taxon>
    </lineage>
</organism>
<name>A0A6C0BQ04_9ZZZZ</name>
<dbReference type="AlphaFoldDB" id="A0A6C0BQ04"/>
<sequence>MNRLFVDDFTTKKKHIDCSIGYLLRKECLNLDDGTIKNNDCSKKLQKKIILHYLAYLWYNNSSLAIFGDIKSTESFKKVTVNMIENYIKEHQPSFSEKVLNSNGSLKYITNTLLISYVNHLIITNKDLYVSFERDSNVYNNYLDHKLEKQNIEYHNLLERIKTKIKNPVIRSVSTETRTQNGGPVLASVQVTQASLRRNSQI</sequence>
<accession>A0A6C0BQ04</accession>
<evidence type="ECO:0000313" key="1">
    <source>
        <dbReference type="EMBL" id="QHS94062.1"/>
    </source>
</evidence>